<comment type="caution">
    <text evidence="10">The sequence shown here is derived from an EMBL/GenBank/DDBJ whole genome shotgun (WGS) entry which is preliminary data.</text>
</comment>
<feature type="transmembrane region" description="Helical" evidence="8">
    <location>
        <begin position="778"/>
        <end position="799"/>
    </location>
</feature>
<dbReference type="CDD" id="cd17341">
    <property type="entry name" value="MFS_NRT2_like"/>
    <property type="match status" value="2"/>
</dbReference>
<comment type="similarity">
    <text evidence="2">Belongs to the major facilitator superfamily. Nitrate/nitrite porter (TC 2.A.1.8) family.</text>
</comment>
<feature type="transmembrane region" description="Helical" evidence="8">
    <location>
        <begin position="470"/>
        <end position="494"/>
    </location>
</feature>
<feature type="transmembrane region" description="Helical" evidence="8">
    <location>
        <begin position="138"/>
        <end position="163"/>
    </location>
</feature>
<evidence type="ECO:0000313" key="10">
    <source>
        <dbReference type="EMBL" id="MCV2874421.1"/>
    </source>
</evidence>
<evidence type="ECO:0000256" key="6">
    <source>
        <dbReference type="ARBA" id="ARBA00023063"/>
    </source>
</evidence>
<feature type="transmembrane region" description="Helical" evidence="8">
    <location>
        <begin position="752"/>
        <end position="772"/>
    </location>
</feature>
<dbReference type="PROSITE" id="PS50850">
    <property type="entry name" value="MFS"/>
    <property type="match status" value="1"/>
</dbReference>
<comment type="subcellular location">
    <subcellularLocation>
        <location evidence="1">Membrane</location>
        <topology evidence="1">Multi-pass membrane protein</topology>
    </subcellularLocation>
</comment>
<evidence type="ECO:0000256" key="4">
    <source>
        <dbReference type="ARBA" id="ARBA00022692"/>
    </source>
</evidence>
<organism evidence="10 11">
    <name type="scientific">Albidovulum litorale</name>
    <dbReference type="NCBI Taxonomy" id="2984134"/>
    <lineage>
        <taxon>Bacteria</taxon>
        <taxon>Pseudomonadati</taxon>
        <taxon>Pseudomonadota</taxon>
        <taxon>Alphaproteobacteria</taxon>
        <taxon>Rhodobacterales</taxon>
        <taxon>Paracoccaceae</taxon>
        <taxon>Albidovulum</taxon>
    </lineage>
</organism>
<keyword evidence="11" id="KW-1185">Reference proteome</keyword>
<sequence length="909" mass="98598">MLDGSHVSKGDQTRALALSTIAFTVCFAVWTIFSIIGVAIKKELGLTESEFGLLVATPILTGSLTRLILGVWTEKYGGKIVFSLQMILTGLATWALTLADSYIMYLIAALGIGLAGGSFIIGVAYVSRWYGPGKQGTALGIFGAGNVGAAVTKFLAPFVMVAYGWQGVAQVWAAGIALMGVIFFILAKDDPMLVERRKTGVKAPSLREQFAPLKNLQVWRFSLYYFFVFGAFVALALWMPHYLIDVYGVDVKTAGMSAAAFSLSASLFRAYGGHLSDRFGARSVMYWTFGFSLIFLFMLSYPPTDYVIQGKDGPIHFTTEMSRWPFVVTLFCLGFFMSLGKAAVYKHIPVYYPKHVGAVGGLVGMIGGLGGFILPIMFGALLDLTGIYTSCFALLFVLVAIALGWMHMSIRQMERAAHGKTLDELPGLPEMQPIHIPGKTVMTTHTLDDWRPEDKAFWDEKGRKIARRNLWLSIPALLLAFSVWMVWSMVVARLPAIGFDFTPGQLFWLAALPGLSGATLRIFYSFMVPIFGGRLWTTLSTASLLLPAIGIGYAVQNPETPYLIFMTLALLCGLGGGNFASSMANIAYFFPKAEKGNALALNAGLGNLGVSVMQFLVPIVITMGVFGAMGGAPVQLADGGELWMQNAGFVWVPFIIIATIAAWLGMNDIADAKASFRDQAVIFTRFHNWIMCILYTGTFGSFIGYSAGFPLLTKLMFPEVNALQYVFLGPLVGALSRAATGWVSDKFGGGRVTFWTFAGMIIAVFGVITFLPSDGVSGSFMGFFACFMALFMLTGIGNASTFQMIPAIMGREIPRLMPNLDAASSRKQAERESAAIIAFTSAIAAYGAFFIPKAYGTSIAMTGAPFMALWGFLIFYAICLVLTWFYYTRPGGVLHDLERGRLPAAPAQA</sequence>
<feature type="domain" description="Major facilitator superfamily (MFS) profile" evidence="9">
    <location>
        <begin position="14"/>
        <end position="414"/>
    </location>
</feature>
<dbReference type="PANTHER" id="PTHR23515">
    <property type="entry name" value="HIGH-AFFINITY NITRATE TRANSPORTER 2.3"/>
    <property type="match status" value="1"/>
</dbReference>
<dbReference type="InterPro" id="IPR044772">
    <property type="entry name" value="NO3_transporter"/>
</dbReference>
<feature type="transmembrane region" description="Helical" evidence="8">
    <location>
        <begin position="722"/>
        <end position="740"/>
    </location>
</feature>
<evidence type="ECO:0000256" key="5">
    <source>
        <dbReference type="ARBA" id="ARBA00022989"/>
    </source>
</evidence>
<dbReference type="InterPro" id="IPR011701">
    <property type="entry name" value="MFS"/>
</dbReference>
<feature type="transmembrane region" description="Helical" evidence="8">
    <location>
        <begin position="284"/>
        <end position="304"/>
    </location>
</feature>
<feature type="transmembrane region" description="Helical" evidence="8">
    <location>
        <begin position="834"/>
        <end position="855"/>
    </location>
</feature>
<feature type="transmembrane region" description="Helical" evidence="8">
    <location>
        <begin position="254"/>
        <end position="272"/>
    </location>
</feature>
<dbReference type="SUPFAM" id="SSF103473">
    <property type="entry name" value="MFS general substrate transporter"/>
    <property type="match status" value="2"/>
</dbReference>
<evidence type="ECO:0000256" key="3">
    <source>
        <dbReference type="ARBA" id="ARBA00022448"/>
    </source>
</evidence>
<dbReference type="Proteomes" id="UP001652564">
    <property type="component" value="Unassembled WGS sequence"/>
</dbReference>
<gene>
    <name evidence="10" type="ORF">OEZ71_19150</name>
</gene>
<evidence type="ECO:0000256" key="8">
    <source>
        <dbReference type="SAM" id="Phobius"/>
    </source>
</evidence>
<feature type="transmembrane region" description="Helical" evidence="8">
    <location>
        <begin position="506"/>
        <end position="524"/>
    </location>
</feature>
<dbReference type="InterPro" id="IPR036259">
    <property type="entry name" value="MFS_trans_sf"/>
</dbReference>
<evidence type="ECO:0000313" key="11">
    <source>
        <dbReference type="Proteomes" id="UP001652564"/>
    </source>
</evidence>
<dbReference type="Gene3D" id="1.20.1250.20">
    <property type="entry name" value="MFS general substrate transporter like domains"/>
    <property type="match status" value="3"/>
</dbReference>
<dbReference type="EMBL" id="JAOWKZ010000005">
    <property type="protein sequence ID" value="MCV2874421.1"/>
    <property type="molecule type" value="Genomic_DNA"/>
</dbReference>
<feature type="transmembrane region" description="Helical" evidence="8">
    <location>
        <begin position="387"/>
        <end position="406"/>
    </location>
</feature>
<dbReference type="InterPro" id="IPR004737">
    <property type="entry name" value="NO3_transporter_NarK/NarU-like"/>
</dbReference>
<feature type="transmembrane region" description="Helical" evidence="8">
    <location>
        <begin position="562"/>
        <end position="587"/>
    </location>
</feature>
<feature type="transmembrane region" description="Helical" evidence="8">
    <location>
        <begin position="324"/>
        <end position="344"/>
    </location>
</feature>
<feature type="transmembrane region" description="Helical" evidence="8">
    <location>
        <begin position="599"/>
        <end position="628"/>
    </location>
</feature>
<feature type="transmembrane region" description="Helical" evidence="8">
    <location>
        <begin position="867"/>
        <end position="887"/>
    </location>
</feature>
<name>A0ABT2ZTE5_9RHOB</name>
<accession>A0ABT2ZTE5</accession>
<feature type="transmembrane region" description="Helical" evidence="8">
    <location>
        <begin position="356"/>
        <end position="381"/>
    </location>
</feature>
<dbReference type="NCBIfam" id="TIGR00886">
    <property type="entry name" value="2A0108"/>
    <property type="match status" value="1"/>
</dbReference>
<evidence type="ECO:0000259" key="9">
    <source>
        <dbReference type="PROSITE" id="PS50850"/>
    </source>
</evidence>
<feature type="transmembrane region" description="Helical" evidence="8">
    <location>
        <begin position="76"/>
        <end position="96"/>
    </location>
</feature>
<dbReference type="InterPro" id="IPR020846">
    <property type="entry name" value="MFS_dom"/>
</dbReference>
<proteinExistence type="inferred from homology"/>
<evidence type="ECO:0000256" key="2">
    <source>
        <dbReference type="ARBA" id="ARBA00008432"/>
    </source>
</evidence>
<evidence type="ECO:0000256" key="1">
    <source>
        <dbReference type="ARBA" id="ARBA00004141"/>
    </source>
</evidence>
<feature type="transmembrane region" description="Helical" evidence="8">
    <location>
        <begin position="102"/>
        <end position="126"/>
    </location>
</feature>
<feature type="transmembrane region" description="Helical" evidence="8">
    <location>
        <begin position="536"/>
        <end position="556"/>
    </location>
</feature>
<feature type="transmembrane region" description="Helical" evidence="8">
    <location>
        <begin position="648"/>
        <end position="666"/>
    </location>
</feature>
<feature type="transmembrane region" description="Helical" evidence="8">
    <location>
        <begin position="169"/>
        <end position="187"/>
    </location>
</feature>
<dbReference type="RefSeq" id="WP_263741696.1">
    <property type="nucleotide sequence ID" value="NZ_JAOWKZ010000005.1"/>
</dbReference>
<keyword evidence="6" id="KW-0534">Nitrate assimilation</keyword>
<reference evidence="10 11" key="1">
    <citation type="submission" date="2022-10" db="EMBL/GenBank/DDBJ databases">
        <title>Defluviimonas sp. nov., isolated from ocean surface sediments.</title>
        <authorList>
            <person name="He W."/>
            <person name="Wang L."/>
            <person name="Zhang D.-F."/>
        </authorList>
    </citation>
    <scope>NUCLEOTIDE SEQUENCE [LARGE SCALE GENOMIC DNA]</scope>
    <source>
        <strain evidence="10 11">WL0050</strain>
    </source>
</reference>
<keyword evidence="3" id="KW-0813">Transport</keyword>
<keyword evidence="4 8" id="KW-0812">Transmembrane</keyword>
<keyword evidence="5 8" id="KW-1133">Transmembrane helix</keyword>
<dbReference type="Pfam" id="PF07690">
    <property type="entry name" value="MFS_1"/>
    <property type="match status" value="2"/>
</dbReference>
<protein>
    <submittedName>
        <fullName evidence="10">MFS transporter</fullName>
    </submittedName>
</protein>
<keyword evidence="7 8" id="KW-0472">Membrane</keyword>
<feature type="transmembrane region" description="Helical" evidence="8">
    <location>
        <begin position="15"/>
        <end position="39"/>
    </location>
</feature>
<feature type="transmembrane region" description="Helical" evidence="8">
    <location>
        <begin position="223"/>
        <end position="242"/>
    </location>
</feature>
<feature type="transmembrane region" description="Helical" evidence="8">
    <location>
        <begin position="686"/>
        <end position="707"/>
    </location>
</feature>
<evidence type="ECO:0000256" key="7">
    <source>
        <dbReference type="ARBA" id="ARBA00023136"/>
    </source>
</evidence>